<proteinExistence type="predicted"/>
<dbReference type="AlphaFoldDB" id="A0A0A9DIS9"/>
<reference evidence="1" key="2">
    <citation type="journal article" date="2015" name="Data Brief">
        <title>Shoot transcriptome of the giant reed, Arundo donax.</title>
        <authorList>
            <person name="Barrero R.A."/>
            <person name="Guerrero F.D."/>
            <person name="Moolhuijzen P."/>
            <person name="Goolsby J.A."/>
            <person name="Tidwell J."/>
            <person name="Bellgard S.E."/>
            <person name="Bellgard M.I."/>
        </authorList>
    </citation>
    <scope>NUCLEOTIDE SEQUENCE</scope>
    <source>
        <tissue evidence="1">Shoot tissue taken approximately 20 cm above the soil surface</tissue>
    </source>
</reference>
<reference evidence="1" key="1">
    <citation type="submission" date="2014-09" db="EMBL/GenBank/DDBJ databases">
        <authorList>
            <person name="Magalhaes I.L.F."/>
            <person name="Oliveira U."/>
            <person name="Santos F.R."/>
            <person name="Vidigal T.H.D.A."/>
            <person name="Brescovit A.D."/>
            <person name="Santos A.J."/>
        </authorList>
    </citation>
    <scope>NUCLEOTIDE SEQUENCE</scope>
    <source>
        <tissue evidence="1">Shoot tissue taken approximately 20 cm above the soil surface</tissue>
    </source>
</reference>
<sequence length="76" mass="8632">MVVKDLELQAALDPMIVDAVNIDDEIGTDTTGEGIQQGACTGPHHATISLDYMSKKFLKLIWFYFYHSRLVKPFMR</sequence>
<protein>
    <submittedName>
        <fullName evidence="1">Uncharacterized protein</fullName>
    </submittedName>
</protein>
<organism evidence="1">
    <name type="scientific">Arundo donax</name>
    <name type="common">Giant reed</name>
    <name type="synonym">Donax arundinaceus</name>
    <dbReference type="NCBI Taxonomy" id="35708"/>
    <lineage>
        <taxon>Eukaryota</taxon>
        <taxon>Viridiplantae</taxon>
        <taxon>Streptophyta</taxon>
        <taxon>Embryophyta</taxon>
        <taxon>Tracheophyta</taxon>
        <taxon>Spermatophyta</taxon>
        <taxon>Magnoliopsida</taxon>
        <taxon>Liliopsida</taxon>
        <taxon>Poales</taxon>
        <taxon>Poaceae</taxon>
        <taxon>PACMAD clade</taxon>
        <taxon>Arundinoideae</taxon>
        <taxon>Arundineae</taxon>
        <taxon>Arundo</taxon>
    </lineage>
</organism>
<dbReference type="EMBL" id="GBRH01212335">
    <property type="protein sequence ID" value="JAD85560.1"/>
    <property type="molecule type" value="Transcribed_RNA"/>
</dbReference>
<name>A0A0A9DIS9_ARUDO</name>
<accession>A0A0A9DIS9</accession>
<evidence type="ECO:0000313" key="1">
    <source>
        <dbReference type="EMBL" id="JAD85560.1"/>
    </source>
</evidence>